<protein>
    <submittedName>
        <fullName evidence="1">Uncharacterized protein</fullName>
    </submittedName>
</protein>
<dbReference type="EMBL" id="VSSQ01054287">
    <property type="protein sequence ID" value="MPN08258.1"/>
    <property type="molecule type" value="Genomic_DNA"/>
</dbReference>
<accession>A0A645F1S2</accession>
<evidence type="ECO:0000313" key="1">
    <source>
        <dbReference type="EMBL" id="MPN08258.1"/>
    </source>
</evidence>
<dbReference type="AlphaFoldDB" id="A0A645F1S2"/>
<comment type="caution">
    <text evidence="1">The sequence shown here is derived from an EMBL/GenBank/DDBJ whole genome shotgun (WGS) entry which is preliminary data.</text>
</comment>
<name>A0A645F1S2_9ZZZZ</name>
<organism evidence="1">
    <name type="scientific">bioreactor metagenome</name>
    <dbReference type="NCBI Taxonomy" id="1076179"/>
    <lineage>
        <taxon>unclassified sequences</taxon>
        <taxon>metagenomes</taxon>
        <taxon>ecological metagenomes</taxon>
    </lineage>
</organism>
<reference evidence="1" key="1">
    <citation type="submission" date="2019-08" db="EMBL/GenBank/DDBJ databases">
        <authorList>
            <person name="Kucharzyk K."/>
            <person name="Murdoch R.W."/>
            <person name="Higgins S."/>
            <person name="Loffler F."/>
        </authorList>
    </citation>
    <scope>NUCLEOTIDE SEQUENCE</scope>
</reference>
<sequence>MSAVTSLRDHNTWGFTVLGNIRRLHGHREIFSTGCIRAVFLAIPTTAIFYPMQVEVAEWCSRHLGGVEGSVFSVWRQKQVPVLAHGTEGRKGGALPDGSRQAKVGEILGISMIPEQHNSDDLVQP</sequence>
<proteinExistence type="predicted"/>
<gene>
    <name evidence="1" type="ORF">SDC9_155540</name>
</gene>